<dbReference type="SMART" id="SM00184">
    <property type="entry name" value="RING"/>
    <property type="match status" value="1"/>
</dbReference>
<dbReference type="PANTHER" id="PTHR46719:SF20">
    <property type="entry name" value="RING-H2 FINGER PROTEIN ATL70-LIKE"/>
    <property type="match status" value="1"/>
</dbReference>
<dbReference type="PANTHER" id="PTHR46719">
    <property type="entry name" value="TRANSCRIPTION FACTOR C2H2 FAMILY-RELATED"/>
    <property type="match status" value="1"/>
</dbReference>
<dbReference type="Gene3D" id="3.30.40.10">
    <property type="entry name" value="Zinc/RING finger domain, C3HC4 (zinc finger)"/>
    <property type="match status" value="1"/>
</dbReference>
<name>A0A660KRQ2_9ROSI</name>
<keyword evidence="5" id="KW-1185">Reference proteome</keyword>
<organism evidence="4 5">
    <name type="scientific">Carpinus fangiana</name>
    <dbReference type="NCBI Taxonomy" id="176857"/>
    <lineage>
        <taxon>Eukaryota</taxon>
        <taxon>Viridiplantae</taxon>
        <taxon>Streptophyta</taxon>
        <taxon>Embryophyta</taxon>
        <taxon>Tracheophyta</taxon>
        <taxon>Spermatophyta</taxon>
        <taxon>Magnoliopsida</taxon>
        <taxon>eudicotyledons</taxon>
        <taxon>Gunneridae</taxon>
        <taxon>Pentapetalae</taxon>
        <taxon>rosids</taxon>
        <taxon>fabids</taxon>
        <taxon>Fagales</taxon>
        <taxon>Betulaceae</taxon>
        <taxon>Carpinus</taxon>
    </lineage>
</organism>
<proteinExistence type="predicted"/>
<feature type="domain" description="RING-type" evidence="3">
    <location>
        <begin position="99"/>
        <end position="141"/>
    </location>
</feature>
<keyword evidence="1" id="KW-0863">Zinc-finger</keyword>
<dbReference type="PROSITE" id="PS50089">
    <property type="entry name" value="ZF_RING_2"/>
    <property type="match status" value="1"/>
</dbReference>
<keyword evidence="2" id="KW-0812">Transmembrane</keyword>
<evidence type="ECO:0000313" key="4">
    <source>
        <dbReference type="EMBL" id="KAE8037965.1"/>
    </source>
</evidence>
<keyword evidence="2" id="KW-1133">Transmembrane helix</keyword>
<dbReference type="Proteomes" id="UP000327013">
    <property type="component" value="Chromosome 4"/>
</dbReference>
<dbReference type="InterPro" id="IPR045899">
    <property type="entry name" value="ATL71-like"/>
</dbReference>
<dbReference type="GO" id="GO:0008270">
    <property type="term" value="F:zinc ion binding"/>
    <property type="evidence" value="ECO:0007669"/>
    <property type="project" value="UniProtKB-KW"/>
</dbReference>
<dbReference type="SUPFAM" id="SSF57850">
    <property type="entry name" value="RING/U-box"/>
    <property type="match status" value="1"/>
</dbReference>
<protein>
    <recommendedName>
        <fullName evidence="3">RING-type domain-containing protein</fullName>
    </recommendedName>
</protein>
<dbReference type="EMBL" id="CM017324">
    <property type="protein sequence ID" value="KAE8037965.1"/>
    <property type="molecule type" value="Genomic_DNA"/>
</dbReference>
<feature type="transmembrane region" description="Helical" evidence="2">
    <location>
        <begin position="20"/>
        <end position="43"/>
    </location>
</feature>
<evidence type="ECO:0000256" key="1">
    <source>
        <dbReference type="PROSITE-ProRule" id="PRU00175"/>
    </source>
</evidence>
<keyword evidence="1" id="KW-0862">Zinc</keyword>
<reference evidence="4 5" key="1">
    <citation type="submission" date="2019-06" db="EMBL/GenBank/DDBJ databases">
        <title>A chromosomal-level reference genome of Carpinus fangiana (Coryloideae, Betulaceae).</title>
        <authorList>
            <person name="Yang X."/>
            <person name="Wang Z."/>
            <person name="Zhang L."/>
            <person name="Hao G."/>
            <person name="Liu J."/>
            <person name="Yang Y."/>
        </authorList>
    </citation>
    <scope>NUCLEOTIDE SEQUENCE [LARGE SCALE GENOMIC DNA]</scope>
    <source>
        <strain evidence="4">Cfa_2016G</strain>
        <tissue evidence="4">Leaf</tissue>
    </source>
</reference>
<dbReference type="Pfam" id="PF13639">
    <property type="entry name" value="zf-RING_2"/>
    <property type="match status" value="1"/>
</dbReference>
<sequence length="165" mass="18213">MNNSKISSDHPMDHSENGPIFAVTFPLSILLISLILTVASYLCTRFCLPHSNSNPPQNVADQNFVAIELGLDEATLHSFPKLLYSQYNLQKTSSAASCCSICLADYRETDVLQLLPDCGHLFHLKCVNPWLRLHPSCPLCRKSLIPVPAPVLVVSQTSPLGIRQE</sequence>
<keyword evidence="2" id="KW-0472">Membrane</keyword>
<dbReference type="InterPro" id="IPR013083">
    <property type="entry name" value="Znf_RING/FYVE/PHD"/>
</dbReference>
<gene>
    <name evidence="4" type="ORF">FH972_010514</name>
</gene>
<dbReference type="AlphaFoldDB" id="A0A660KRQ2"/>
<evidence type="ECO:0000256" key="2">
    <source>
        <dbReference type="SAM" id="Phobius"/>
    </source>
</evidence>
<accession>A0A660KRQ2</accession>
<evidence type="ECO:0000259" key="3">
    <source>
        <dbReference type="PROSITE" id="PS50089"/>
    </source>
</evidence>
<evidence type="ECO:0000313" key="5">
    <source>
        <dbReference type="Proteomes" id="UP000327013"/>
    </source>
</evidence>
<keyword evidence="1" id="KW-0479">Metal-binding</keyword>
<dbReference type="OrthoDB" id="8062037at2759"/>
<dbReference type="InterPro" id="IPR001841">
    <property type="entry name" value="Znf_RING"/>
</dbReference>